<dbReference type="AlphaFoldDB" id="F0ZSU3"/>
<dbReference type="VEuPathDB" id="AmoebaDB:DICPUDRAFT_37434"/>
<dbReference type="GeneID" id="10507882"/>
<evidence type="ECO:0000313" key="1">
    <source>
        <dbReference type="EMBL" id="EGC32968.1"/>
    </source>
</evidence>
<gene>
    <name evidence="1" type="ORF">DICPUDRAFT_37434</name>
</gene>
<dbReference type="eggNOG" id="ENOG502RIK3">
    <property type="taxonomic scope" value="Eukaryota"/>
</dbReference>
<dbReference type="KEGG" id="dpp:DICPUDRAFT_37434"/>
<dbReference type="Proteomes" id="UP000001064">
    <property type="component" value="Unassembled WGS sequence"/>
</dbReference>
<dbReference type="RefSeq" id="XP_003290486.1">
    <property type="nucleotide sequence ID" value="XM_003290438.1"/>
</dbReference>
<reference evidence="2" key="1">
    <citation type="journal article" date="2011" name="Genome Biol.">
        <title>Comparative genomics of the social amoebae Dictyostelium discoideum and Dictyostelium purpureum.</title>
        <authorList>
            <consortium name="US DOE Joint Genome Institute (JGI-PGF)"/>
            <person name="Sucgang R."/>
            <person name="Kuo A."/>
            <person name="Tian X."/>
            <person name="Salerno W."/>
            <person name="Parikh A."/>
            <person name="Feasley C.L."/>
            <person name="Dalin E."/>
            <person name="Tu H."/>
            <person name="Huang E."/>
            <person name="Barry K."/>
            <person name="Lindquist E."/>
            <person name="Shapiro H."/>
            <person name="Bruce D."/>
            <person name="Schmutz J."/>
            <person name="Salamov A."/>
            <person name="Fey P."/>
            <person name="Gaudet P."/>
            <person name="Anjard C."/>
            <person name="Babu M.M."/>
            <person name="Basu S."/>
            <person name="Bushmanova Y."/>
            <person name="van der Wel H."/>
            <person name="Katoh-Kurasawa M."/>
            <person name="Dinh C."/>
            <person name="Coutinho P.M."/>
            <person name="Saito T."/>
            <person name="Elias M."/>
            <person name="Schaap P."/>
            <person name="Kay R.R."/>
            <person name="Henrissat B."/>
            <person name="Eichinger L."/>
            <person name="Rivero F."/>
            <person name="Putnam N.H."/>
            <person name="West C.M."/>
            <person name="Loomis W.F."/>
            <person name="Chisholm R.L."/>
            <person name="Shaulsky G."/>
            <person name="Strassmann J.E."/>
            <person name="Queller D.C."/>
            <person name="Kuspa A."/>
            <person name="Grigoriev I.V."/>
        </authorList>
    </citation>
    <scope>NUCLEOTIDE SEQUENCE [LARGE SCALE GENOMIC DNA]</scope>
    <source>
        <strain evidence="2">QSDP1</strain>
    </source>
</reference>
<keyword evidence="2" id="KW-1185">Reference proteome</keyword>
<evidence type="ECO:0000313" key="2">
    <source>
        <dbReference type="Proteomes" id="UP000001064"/>
    </source>
</evidence>
<dbReference type="InParanoid" id="F0ZSU3"/>
<name>F0ZSU3_DICPU</name>
<dbReference type="OMA" id="IENWEGY"/>
<dbReference type="EMBL" id="GL871164">
    <property type="protein sequence ID" value="EGC32968.1"/>
    <property type="molecule type" value="Genomic_DNA"/>
</dbReference>
<protein>
    <submittedName>
        <fullName evidence="1">Uncharacterized protein</fullName>
    </submittedName>
</protein>
<organism evidence="1 2">
    <name type="scientific">Dictyostelium purpureum</name>
    <name type="common">Slime mold</name>
    <dbReference type="NCBI Taxonomy" id="5786"/>
    <lineage>
        <taxon>Eukaryota</taxon>
        <taxon>Amoebozoa</taxon>
        <taxon>Evosea</taxon>
        <taxon>Eumycetozoa</taxon>
        <taxon>Dictyostelia</taxon>
        <taxon>Dictyosteliales</taxon>
        <taxon>Dictyosteliaceae</taxon>
        <taxon>Dictyostelium</taxon>
    </lineage>
</organism>
<sequence>MSERKKVTKLITPTAKKNVKYIESWKGYEHLKEKLIKASNDYVDASDVVYRLCGGEKLIHNTIAAMNGNISNIKPDDVQPSIDAAQKLTELSNLCAILIHKHYISPTLVNDIKNSIIE</sequence>
<proteinExistence type="predicted"/>
<dbReference type="FunCoup" id="F0ZSU3">
    <property type="interactions" value="937"/>
</dbReference>
<accession>F0ZSU3</accession>